<feature type="compositionally biased region" description="Low complexity" evidence="1">
    <location>
        <begin position="130"/>
        <end position="140"/>
    </location>
</feature>
<proteinExistence type="predicted"/>
<protein>
    <recommendedName>
        <fullName evidence="2">WW domain-containing protein</fullName>
    </recommendedName>
</protein>
<name>A0A1Q9CA24_SYMMI</name>
<comment type="caution">
    <text evidence="3">The sequence shown here is derived from an EMBL/GenBank/DDBJ whole genome shotgun (WGS) entry which is preliminary data.</text>
</comment>
<dbReference type="InterPro" id="IPR012340">
    <property type="entry name" value="NA-bd_OB-fold"/>
</dbReference>
<evidence type="ECO:0000313" key="3">
    <source>
        <dbReference type="EMBL" id="OLP79758.1"/>
    </source>
</evidence>
<reference evidence="3 4" key="1">
    <citation type="submission" date="2016-02" db="EMBL/GenBank/DDBJ databases">
        <title>Genome analysis of coral dinoflagellate symbionts highlights evolutionary adaptations to a symbiotic lifestyle.</title>
        <authorList>
            <person name="Aranda M."/>
            <person name="Li Y."/>
            <person name="Liew Y.J."/>
            <person name="Baumgarten S."/>
            <person name="Simakov O."/>
            <person name="Wilson M."/>
            <person name="Piel J."/>
            <person name="Ashoor H."/>
            <person name="Bougouffa S."/>
            <person name="Bajic V.B."/>
            <person name="Ryu T."/>
            <person name="Ravasi T."/>
            <person name="Bayer T."/>
            <person name="Micklem G."/>
            <person name="Kim H."/>
            <person name="Bhak J."/>
            <person name="Lajeunesse T.C."/>
            <person name="Voolstra C.R."/>
        </authorList>
    </citation>
    <scope>NUCLEOTIDE SEQUENCE [LARGE SCALE GENOMIC DNA]</scope>
    <source>
        <strain evidence="3 4">CCMP2467</strain>
    </source>
</reference>
<feature type="region of interest" description="Disordered" evidence="1">
    <location>
        <begin position="1"/>
        <end position="21"/>
    </location>
</feature>
<dbReference type="OMA" id="YSANAMT"/>
<feature type="compositionally biased region" description="Basic and acidic residues" evidence="1">
    <location>
        <begin position="149"/>
        <end position="160"/>
    </location>
</feature>
<evidence type="ECO:0000256" key="1">
    <source>
        <dbReference type="SAM" id="MobiDB-lite"/>
    </source>
</evidence>
<evidence type="ECO:0000259" key="2">
    <source>
        <dbReference type="PROSITE" id="PS50020"/>
    </source>
</evidence>
<dbReference type="InterPro" id="IPR001202">
    <property type="entry name" value="WW_dom"/>
</dbReference>
<dbReference type="OrthoDB" id="420351at2759"/>
<dbReference type="AlphaFoldDB" id="A0A1Q9CA24"/>
<dbReference type="Pfam" id="PF00397">
    <property type="entry name" value="WW"/>
    <property type="match status" value="1"/>
</dbReference>
<dbReference type="CDD" id="cd00201">
    <property type="entry name" value="WW"/>
    <property type="match status" value="1"/>
</dbReference>
<feature type="region of interest" description="Disordered" evidence="1">
    <location>
        <begin position="105"/>
        <end position="217"/>
    </location>
</feature>
<dbReference type="PROSITE" id="PS50020">
    <property type="entry name" value="WW_DOMAIN_2"/>
    <property type="match status" value="1"/>
</dbReference>
<keyword evidence="4" id="KW-1185">Reference proteome</keyword>
<sequence length="491" mass="52946">MKQKRAQQAQHGHNKPVVKAQAQYRTRVTCGRVSGKVASWQGEEGWIRPDAKIDHGLSSKNSGLVVVRRKDVSAGQALKPGEAVDFLVYSEVAEGGRLGAEFCRLVPGKSQPSPDGQGQAGKPQPPQPKSSPVKPLVKPAQKVLQLHLKKPEVPTLKKPEPPTLMKPVPKKGGKPKGATLGKSGKPPIQNVTTTGKDGKKSGAATTPGKGPPATAAKGYSANAMTAAPPSADGFKAKSKLPRQQIGTAEQSGQLHEWWGKYGWIIPDKPVNHPGASKRQGKVYVHLSDMEDDSVTVIPGCRVSFLLYVDNSGLGAQNCRIVDNLPAGKGLQSAGPKTGYNKWQSTGYQQADGWQSQSQEAQEEEGLPPDWEEHWSDEYNVPYFWNKKTKESVWVKPEDAVWDSCGTKAMGGDTSQYFEQRVAIPKAKAGGEYLKSLGLDGPILGARVADGMGIASDPVDLLEPSSTFWTSLLSPNCTSAIELFHHARFEWD</sequence>
<gene>
    <name evidence="3" type="ORF">AK812_SmicGene39918</name>
</gene>
<dbReference type="Proteomes" id="UP000186817">
    <property type="component" value="Unassembled WGS sequence"/>
</dbReference>
<evidence type="ECO:0000313" key="4">
    <source>
        <dbReference type="Proteomes" id="UP000186817"/>
    </source>
</evidence>
<feature type="region of interest" description="Disordered" evidence="1">
    <location>
        <begin position="347"/>
        <end position="371"/>
    </location>
</feature>
<dbReference type="Gene3D" id="2.20.70.10">
    <property type="match status" value="1"/>
</dbReference>
<feature type="compositionally biased region" description="Polar residues" evidence="1">
    <location>
        <begin position="1"/>
        <end position="11"/>
    </location>
</feature>
<dbReference type="SUPFAM" id="SSF50249">
    <property type="entry name" value="Nucleic acid-binding proteins"/>
    <property type="match status" value="1"/>
</dbReference>
<dbReference type="SMART" id="SM00456">
    <property type="entry name" value="WW"/>
    <property type="match status" value="1"/>
</dbReference>
<dbReference type="SUPFAM" id="SSF51045">
    <property type="entry name" value="WW domain"/>
    <property type="match status" value="1"/>
</dbReference>
<dbReference type="EMBL" id="LSRX01001449">
    <property type="protein sequence ID" value="OLP79758.1"/>
    <property type="molecule type" value="Genomic_DNA"/>
</dbReference>
<accession>A0A1Q9CA24</accession>
<feature type="domain" description="WW" evidence="2">
    <location>
        <begin position="364"/>
        <end position="398"/>
    </location>
</feature>
<organism evidence="3 4">
    <name type="scientific">Symbiodinium microadriaticum</name>
    <name type="common">Dinoflagellate</name>
    <name type="synonym">Zooxanthella microadriatica</name>
    <dbReference type="NCBI Taxonomy" id="2951"/>
    <lineage>
        <taxon>Eukaryota</taxon>
        <taxon>Sar</taxon>
        <taxon>Alveolata</taxon>
        <taxon>Dinophyceae</taxon>
        <taxon>Suessiales</taxon>
        <taxon>Symbiodiniaceae</taxon>
        <taxon>Symbiodinium</taxon>
    </lineage>
</organism>
<dbReference type="InterPro" id="IPR036020">
    <property type="entry name" value="WW_dom_sf"/>
</dbReference>